<accession>X1PVT2</accession>
<evidence type="ECO:0000313" key="1">
    <source>
        <dbReference type="EMBL" id="GAI35064.1"/>
    </source>
</evidence>
<organism evidence="1">
    <name type="scientific">marine sediment metagenome</name>
    <dbReference type="NCBI Taxonomy" id="412755"/>
    <lineage>
        <taxon>unclassified sequences</taxon>
        <taxon>metagenomes</taxon>
        <taxon>ecological metagenomes</taxon>
    </lineage>
</organism>
<comment type="caution">
    <text evidence="1">The sequence shown here is derived from an EMBL/GenBank/DDBJ whole genome shotgun (WGS) entry which is preliminary data.</text>
</comment>
<gene>
    <name evidence="1" type="ORF">S06H3_47562</name>
</gene>
<proteinExistence type="predicted"/>
<protein>
    <submittedName>
        <fullName evidence="1">Uncharacterized protein</fullName>
    </submittedName>
</protein>
<sequence length="48" mass="5217">MDTYSYIIEGMQEDAMALLDEVLPAGINGAKNSNAKLTSTVDITLRQN</sequence>
<dbReference type="AlphaFoldDB" id="X1PVT2"/>
<reference evidence="1" key="1">
    <citation type="journal article" date="2014" name="Front. Microbiol.">
        <title>High frequency of phylogenetically diverse reductive dehalogenase-homologous genes in deep subseafloor sedimentary metagenomes.</title>
        <authorList>
            <person name="Kawai M."/>
            <person name="Futagami T."/>
            <person name="Toyoda A."/>
            <person name="Takaki Y."/>
            <person name="Nishi S."/>
            <person name="Hori S."/>
            <person name="Arai W."/>
            <person name="Tsubouchi T."/>
            <person name="Morono Y."/>
            <person name="Uchiyama I."/>
            <person name="Ito T."/>
            <person name="Fujiyama A."/>
            <person name="Inagaki F."/>
            <person name="Takami H."/>
        </authorList>
    </citation>
    <scope>NUCLEOTIDE SEQUENCE</scope>
    <source>
        <strain evidence="1">Expedition CK06-06</strain>
    </source>
</reference>
<dbReference type="EMBL" id="BARV01029885">
    <property type="protein sequence ID" value="GAI35064.1"/>
    <property type="molecule type" value="Genomic_DNA"/>
</dbReference>
<name>X1PVT2_9ZZZZ</name>